<evidence type="ECO:0000313" key="2">
    <source>
        <dbReference type="Proteomes" id="UP001054945"/>
    </source>
</evidence>
<protein>
    <submittedName>
        <fullName evidence="1">Uncharacterized protein</fullName>
    </submittedName>
</protein>
<reference evidence="1 2" key="1">
    <citation type="submission" date="2021-06" db="EMBL/GenBank/DDBJ databases">
        <title>Caerostris extrusa draft genome.</title>
        <authorList>
            <person name="Kono N."/>
            <person name="Arakawa K."/>
        </authorList>
    </citation>
    <scope>NUCLEOTIDE SEQUENCE [LARGE SCALE GENOMIC DNA]</scope>
</reference>
<dbReference type="EMBL" id="BPLR01014993">
    <property type="protein sequence ID" value="GIY72814.1"/>
    <property type="molecule type" value="Genomic_DNA"/>
</dbReference>
<gene>
    <name evidence="1" type="ORF">CEXT_552921</name>
</gene>
<sequence>MVLFSCWNSSLSSNSKQVISADCQHIRHIQDMQIEASSSIILLTSSWTLVNYPRVPYDPETVLETSKLDFQFWGITYTD</sequence>
<evidence type="ECO:0000313" key="1">
    <source>
        <dbReference type="EMBL" id="GIY72814.1"/>
    </source>
</evidence>
<proteinExistence type="predicted"/>
<accession>A0AAV4VT69</accession>
<dbReference type="AlphaFoldDB" id="A0AAV4VT69"/>
<dbReference type="Proteomes" id="UP001054945">
    <property type="component" value="Unassembled WGS sequence"/>
</dbReference>
<name>A0AAV4VT69_CAEEX</name>
<keyword evidence="2" id="KW-1185">Reference proteome</keyword>
<comment type="caution">
    <text evidence="1">The sequence shown here is derived from an EMBL/GenBank/DDBJ whole genome shotgun (WGS) entry which is preliminary data.</text>
</comment>
<organism evidence="1 2">
    <name type="scientific">Caerostris extrusa</name>
    <name type="common">Bark spider</name>
    <name type="synonym">Caerostris bankana</name>
    <dbReference type="NCBI Taxonomy" id="172846"/>
    <lineage>
        <taxon>Eukaryota</taxon>
        <taxon>Metazoa</taxon>
        <taxon>Ecdysozoa</taxon>
        <taxon>Arthropoda</taxon>
        <taxon>Chelicerata</taxon>
        <taxon>Arachnida</taxon>
        <taxon>Araneae</taxon>
        <taxon>Araneomorphae</taxon>
        <taxon>Entelegynae</taxon>
        <taxon>Araneoidea</taxon>
        <taxon>Araneidae</taxon>
        <taxon>Caerostris</taxon>
    </lineage>
</organism>